<dbReference type="GO" id="GO:0005509">
    <property type="term" value="F:calcium ion binding"/>
    <property type="evidence" value="ECO:0007669"/>
    <property type="project" value="InterPro"/>
</dbReference>
<dbReference type="Pfam" id="PF13499">
    <property type="entry name" value="EF-hand_7"/>
    <property type="match status" value="1"/>
</dbReference>
<dbReference type="SMART" id="SM00054">
    <property type="entry name" value="EFh"/>
    <property type="match status" value="2"/>
</dbReference>
<dbReference type="PRINTS" id="PR00450">
    <property type="entry name" value="RECOVERIN"/>
</dbReference>
<dbReference type="CDD" id="cd00051">
    <property type="entry name" value="EFh"/>
    <property type="match status" value="1"/>
</dbReference>
<dbReference type="PROSITE" id="PS50222">
    <property type="entry name" value="EF_HAND_2"/>
    <property type="match status" value="2"/>
</dbReference>
<dbReference type="InterPro" id="IPR011992">
    <property type="entry name" value="EF-hand-dom_pair"/>
</dbReference>
<sequence length="96" mass="11100">MFQKTTLKNVDRRCPKPMPICMSDGPSEAQIKDIFRRFDINGDGYLSVGELINAYNLLGMSFAIFRAWKALCIADENRDGYISEKEFHRLLKTSYK</sequence>
<feature type="domain" description="EF-hand" evidence="2">
    <location>
        <begin position="26"/>
        <end position="61"/>
    </location>
</feature>
<accession>A0A2C9VX84</accession>
<organism evidence="3 4">
    <name type="scientific">Manihot esculenta</name>
    <name type="common">Cassava</name>
    <name type="synonym">Jatropha manihot</name>
    <dbReference type="NCBI Taxonomy" id="3983"/>
    <lineage>
        <taxon>Eukaryota</taxon>
        <taxon>Viridiplantae</taxon>
        <taxon>Streptophyta</taxon>
        <taxon>Embryophyta</taxon>
        <taxon>Tracheophyta</taxon>
        <taxon>Spermatophyta</taxon>
        <taxon>Magnoliopsida</taxon>
        <taxon>eudicotyledons</taxon>
        <taxon>Gunneridae</taxon>
        <taxon>Pentapetalae</taxon>
        <taxon>rosids</taxon>
        <taxon>fabids</taxon>
        <taxon>Malpighiales</taxon>
        <taxon>Euphorbiaceae</taxon>
        <taxon>Crotonoideae</taxon>
        <taxon>Manihoteae</taxon>
        <taxon>Manihot</taxon>
    </lineage>
</organism>
<dbReference type="InterPro" id="IPR018247">
    <property type="entry name" value="EF_Hand_1_Ca_BS"/>
</dbReference>
<feature type="domain" description="EF-hand" evidence="2">
    <location>
        <begin position="62"/>
        <end position="96"/>
    </location>
</feature>
<proteinExistence type="predicted"/>
<comment type="caution">
    <text evidence="3">The sequence shown here is derived from an EMBL/GenBank/DDBJ whole genome shotgun (WGS) entry which is preliminary data.</text>
</comment>
<reference evidence="4" key="1">
    <citation type="journal article" date="2016" name="Nat. Biotechnol.">
        <title>Sequencing wild and cultivated cassava and related species reveals extensive interspecific hybridization and genetic diversity.</title>
        <authorList>
            <person name="Bredeson J.V."/>
            <person name="Lyons J.B."/>
            <person name="Prochnik S.E."/>
            <person name="Wu G.A."/>
            <person name="Ha C.M."/>
            <person name="Edsinger-Gonzales E."/>
            <person name="Grimwood J."/>
            <person name="Schmutz J."/>
            <person name="Rabbi I.Y."/>
            <person name="Egesi C."/>
            <person name="Nauluvula P."/>
            <person name="Lebot V."/>
            <person name="Ndunguru J."/>
            <person name="Mkamilo G."/>
            <person name="Bart R.S."/>
            <person name="Setter T.L."/>
            <person name="Gleadow R.M."/>
            <person name="Kulakow P."/>
            <person name="Ferguson M.E."/>
            <person name="Rounsley S."/>
            <person name="Rokhsar D.S."/>
        </authorList>
    </citation>
    <scope>NUCLEOTIDE SEQUENCE [LARGE SCALE GENOMIC DNA]</scope>
    <source>
        <strain evidence="4">cv. AM560-2</strain>
    </source>
</reference>
<evidence type="ECO:0000256" key="1">
    <source>
        <dbReference type="ARBA" id="ARBA00022837"/>
    </source>
</evidence>
<evidence type="ECO:0000313" key="3">
    <source>
        <dbReference type="EMBL" id="OAY50925.1"/>
    </source>
</evidence>
<gene>
    <name evidence="3" type="ORF">MANES_05G173300v8</name>
</gene>
<dbReference type="PROSITE" id="PS00018">
    <property type="entry name" value="EF_HAND_1"/>
    <property type="match status" value="2"/>
</dbReference>
<dbReference type="Gene3D" id="1.10.238.10">
    <property type="entry name" value="EF-hand"/>
    <property type="match status" value="1"/>
</dbReference>
<dbReference type="EMBL" id="CM004391">
    <property type="protein sequence ID" value="OAY50925.1"/>
    <property type="molecule type" value="Genomic_DNA"/>
</dbReference>
<keyword evidence="4" id="KW-1185">Reference proteome</keyword>
<dbReference type="Proteomes" id="UP000091857">
    <property type="component" value="Chromosome 5"/>
</dbReference>
<evidence type="ECO:0000313" key="4">
    <source>
        <dbReference type="Proteomes" id="UP000091857"/>
    </source>
</evidence>
<keyword evidence="1" id="KW-0106">Calcium</keyword>
<evidence type="ECO:0000259" key="2">
    <source>
        <dbReference type="PROSITE" id="PS50222"/>
    </source>
</evidence>
<protein>
    <recommendedName>
        <fullName evidence="2">EF-hand domain-containing protein</fullName>
    </recommendedName>
</protein>
<dbReference type="AlphaFoldDB" id="A0A2C9VX84"/>
<name>A0A2C9VX84_MANES</name>
<dbReference type="SUPFAM" id="SSF47473">
    <property type="entry name" value="EF-hand"/>
    <property type="match status" value="1"/>
</dbReference>
<dbReference type="Gramene" id="Manes.05G173300.1.v8.1">
    <property type="protein sequence ID" value="Manes.05G173300.1.v8.1.CDS.1"/>
    <property type="gene ID" value="Manes.05G173300.v8.1"/>
</dbReference>
<dbReference type="STRING" id="3983.A0A2C9VX84"/>
<dbReference type="InterPro" id="IPR002048">
    <property type="entry name" value="EF_hand_dom"/>
</dbReference>
<dbReference type="OMA" id="AYNILGM"/>